<evidence type="ECO:0000313" key="3">
    <source>
        <dbReference type="EMBL" id="PQO27763.1"/>
    </source>
</evidence>
<feature type="signal peptide" evidence="1">
    <location>
        <begin position="1"/>
        <end position="22"/>
    </location>
</feature>
<dbReference type="EMBL" id="PUIB01000027">
    <property type="protein sequence ID" value="PQO27763.1"/>
    <property type="molecule type" value="Genomic_DNA"/>
</dbReference>
<proteinExistence type="predicted"/>
<feature type="chain" id="PRO_5015584543" description="Glycosyl hydrolase family 98 putative carbohydrate-binding module domain-containing protein" evidence="1">
    <location>
        <begin position="23"/>
        <end position="402"/>
    </location>
</feature>
<dbReference type="InterPro" id="IPR008979">
    <property type="entry name" value="Galactose-bd-like_sf"/>
</dbReference>
<reference evidence="3 4" key="1">
    <citation type="submission" date="2018-02" db="EMBL/GenBank/DDBJ databases">
        <title>Comparative genomes isolates from brazilian mangrove.</title>
        <authorList>
            <person name="Araujo J.E."/>
            <person name="Taketani R.G."/>
            <person name="Silva M.C.P."/>
            <person name="Loureco M.V."/>
            <person name="Andreote F.D."/>
        </authorList>
    </citation>
    <scope>NUCLEOTIDE SEQUENCE [LARGE SCALE GENOMIC DNA]</scope>
    <source>
        <strain evidence="3 4">NAP PRIS-MGV</strain>
    </source>
</reference>
<gene>
    <name evidence="3" type="ORF">C5Y98_27105</name>
</gene>
<organism evidence="3 4">
    <name type="scientific">Blastopirellula marina</name>
    <dbReference type="NCBI Taxonomy" id="124"/>
    <lineage>
        <taxon>Bacteria</taxon>
        <taxon>Pseudomonadati</taxon>
        <taxon>Planctomycetota</taxon>
        <taxon>Planctomycetia</taxon>
        <taxon>Pirellulales</taxon>
        <taxon>Pirellulaceae</taxon>
        <taxon>Blastopirellula</taxon>
    </lineage>
</organism>
<evidence type="ECO:0000313" key="4">
    <source>
        <dbReference type="Proteomes" id="UP000239388"/>
    </source>
</evidence>
<dbReference type="RefSeq" id="WP_233216575.1">
    <property type="nucleotide sequence ID" value="NZ_PUIB01000027.1"/>
</dbReference>
<dbReference type="Proteomes" id="UP000239388">
    <property type="component" value="Unassembled WGS sequence"/>
</dbReference>
<accession>A0A2S8F6J1</accession>
<keyword evidence="1" id="KW-0732">Signal</keyword>
<dbReference type="SMART" id="SM00776">
    <property type="entry name" value="NPCBM"/>
    <property type="match status" value="1"/>
</dbReference>
<name>A0A2S8F6J1_9BACT</name>
<dbReference type="Pfam" id="PF08305">
    <property type="entry name" value="NPCBM"/>
    <property type="match status" value="1"/>
</dbReference>
<comment type="caution">
    <text evidence="3">The sequence shown here is derived from an EMBL/GenBank/DDBJ whole genome shotgun (WGS) entry which is preliminary data.</text>
</comment>
<evidence type="ECO:0000256" key="1">
    <source>
        <dbReference type="SAM" id="SignalP"/>
    </source>
</evidence>
<dbReference type="SUPFAM" id="SSF49785">
    <property type="entry name" value="Galactose-binding domain-like"/>
    <property type="match status" value="1"/>
</dbReference>
<sequence length="402" mass="44412">MRVVRIVCFFVLLLGSTAPCLGQSSLTGQLQTIGQPDRTASITELPSMQLWTGPQGEIDPTQVVRFGNPGVIKEDGVVALEDGGYFVAKELRTEGVTLHAYNLFWDEMAVPLRPIRGILLRAHLAPDETRKSLDRIHGYSGTRDRLRLSNGDYVDGTFRRLTPLKVEFQIGEKSLTLDRRRVEEIHFARTSGTSSPPRQGTWVGLRDGSMFLAQNVRLEDERLMLQMRSGLSLRSSTLENAFAFVTYLRPIGNDVRYLSDLEAIGFKNLGFLAPSWECQPDHNIQGGMLKSAGIISQKGLGLHATSRLAYRVDESDARFKAKVGIDDDTDGAGSVIFKVYVSETGSQWKSVYESPIVRGGDAPLDVDVPVKGMKGLALVVEFADGADVLDHANWLDARFEPK</sequence>
<evidence type="ECO:0000259" key="2">
    <source>
        <dbReference type="SMART" id="SM00776"/>
    </source>
</evidence>
<protein>
    <recommendedName>
        <fullName evidence="2">Glycosyl hydrolase family 98 putative carbohydrate-binding module domain-containing protein</fullName>
    </recommendedName>
</protein>
<dbReference type="InterPro" id="IPR013222">
    <property type="entry name" value="Glyco_hyd_98_carb-bd"/>
</dbReference>
<feature type="domain" description="Glycosyl hydrolase family 98 putative carbohydrate-binding module" evidence="2">
    <location>
        <begin position="263"/>
        <end position="401"/>
    </location>
</feature>
<dbReference type="AlphaFoldDB" id="A0A2S8F6J1"/>
<dbReference type="InterPro" id="IPR038637">
    <property type="entry name" value="NPCBM_sf"/>
</dbReference>
<dbReference type="Gene3D" id="2.60.120.1060">
    <property type="entry name" value="NPCBM/NEW2 domain"/>
    <property type="match status" value="1"/>
</dbReference>